<evidence type="ECO:0000256" key="7">
    <source>
        <dbReference type="ARBA" id="ARBA00022840"/>
    </source>
</evidence>
<reference evidence="12" key="1">
    <citation type="journal article" date="2019" name="Int. J. Syst. Evol. Microbiol.">
        <title>The Global Catalogue of Microorganisms (GCM) 10K type strain sequencing project: providing services to taxonomists for standard genome sequencing and annotation.</title>
        <authorList>
            <consortium name="The Broad Institute Genomics Platform"/>
            <consortium name="The Broad Institute Genome Sequencing Center for Infectious Disease"/>
            <person name="Wu L."/>
            <person name="Ma J."/>
        </authorList>
    </citation>
    <scope>NUCLEOTIDE SEQUENCE [LARGE SCALE GENOMIC DNA]</scope>
    <source>
        <strain evidence="12">JCM 15503</strain>
    </source>
</reference>
<keyword evidence="8" id="KW-0902">Two-component regulatory system</keyword>
<dbReference type="Gene3D" id="3.30.565.10">
    <property type="entry name" value="Histidine kinase-like ATPase, C-terminal domain"/>
    <property type="match status" value="1"/>
</dbReference>
<keyword evidence="7" id="KW-0067">ATP-binding</keyword>
<dbReference type="InterPro" id="IPR036890">
    <property type="entry name" value="HATPase_C_sf"/>
</dbReference>
<feature type="transmembrane region" description="Helical" evidence="9">
    <location>
        <begin position="201"/>
        <end position="222"/>
    </location>
</feature>
<dbReference type="RefSeq" id="WP_141288306.1">
    <property type="nucleotide sequence ID" value="NZ_BAAAEW010000013.1"/>
</dbReference>
<dbReference type="GO" id="GO:0016301">
    <property type="term" value="F:kinase activity"/>
    <property type="evidence" value="ECO:0007669"/>
    <property type="project" value="UniProtKB-KW"/>
</dbReference>
<dbReference type="Gene3D" id="1.10.287.130">
    <property type="match status" value="1"/>
</dbReference>
<dbReference type="Pfam" id="PF00512">
    <property type="entry name" value="HisKA"/>
    <property type="match status" value="1"/>
</dbReference>
<evidence type="ECO:0000256" key="9">
    <source>
        <dbReference type="SAM" id="Phobius"/>
    </source>
</evidence>
<feature type="domain" description="Histidine kinase" evidence="10">
    <location>
        <begin position="251"/>
        <end position="454"/>
    </location>
</feature>
<dbReference type="SUPFAM" id="SSF55874">
    <property type="entry name" value="ATPase domain of HSP90 chaperone/DNA topoisomerase II/histidine kinase"/>
    <property type="match status" value="1"/>
</dbReference>
<evidence type="ECO:0000256" key="5">
    <source>
        <dbReference type="ARBA" id="ARBA00022741"/>
    </source>
</evidence>
<comment type="caution">
    <text evidence="11">The sequence shown here is derived from an EMBL/GenBank/DDBJ whole genome shotgun (WGS) entry which is preliminary data.</text>
</comment>
<organism evidence="11 12">
    <name type="scientific">Ideonella azotifigens</name>
    <dbReference type="NCBI Taxonomy" id="513160"/>
    <lineage>
        <taxon>Bacteria</taxon>
        <taxon>Pseudomonadati</taxon>
        <taxon>Pseudomonadota</taxon>
        <taxon>Betaproteobacteria</taxon>
        <taxon>Burkholderiales</taxon>
        <taxon>Sphaerotilaceae</taxon>
        <taxon>Ideonella</taxon>
    </lineage>
</organism>
<evidence type="ECO:0000259" key="10">
    <source>
        <dbReference type="PROSITE" id="PS50109"/>
    </source>
</evidence>
<keyword evidence="9" id="KW-0812">Transmembrane</keyword>
<gene>
    <name evidence="11" type="primary">zraS</name>
    <name evidence="11" type="ORF">GCM10009107_23380</name>
</gene>
<keyword evidence="6 11" id="KW-0418">Kinase</keyword>
<dbReference type="SUPFAM" id="SSF47384">
    <property type="entry name" value="Homodimeric domain of signal transducing histidine kinase"/>
    <property type="match status" value="1"/>
</dbReference>
<dbReference type="CDD" id="cd00082">
    <property type="entry name" value="HisKA"/>
    <property type="match status" value="1"/>
</dbReference>
<keyword evidence="9" id="KW-1133">Transmembrane helix</keyword>
<evidence type="ECO:0000256" key="2">
    <source>
        <dbReference type="ARBA" id="ARBA00012438"/>
    </source>
</evidence>
<name>A0ABP3VCN0_9BURK</name>
<dbReference type="PANTHER" id="PTHR43065">
    <property type="entry name" value="SENSOR HISTIDINE KINASE"/>
    <property type="match status" value="1"/>
</dbReference>
<dbReference type="SMART" id="SM00388">
    <property type="entry name" value="HisKA"/>
    <property type="match status" value="1"/>
</dbReference>
<dbReference type="InterPro" id="IPR005467">
    <property type="entry name" value="His_kinase_dom"/>
</dbReference>
<dbReference type="InterPro" id="IPR004358">
    <property type="entry name" value="Sig_transdc_His_kin-like_C"/>
</dbReference>
<dbReference type="Pfam" id="PF02518">
    <property type="entry name" value="HATPase_c"/>
    <property type="match status" value="1"/>
</dbReference>
<keyword evidence="9" id="KW-0472">Membrane</keyword>
<dbReference type="InterPro" id="IPR003661">
    <property type="entry name" value="HisK_dim/P_dom"/>
</dbReference>
<evidence type="ECO:0000256" key="3">
    <source>
        <dbReference type="ARBA" id="ARBA00022553"/>
    </source>
</evidence>
<sequence>MPLFRLKASPRQEFDLLRWFSRISLAAAALVSVLLALGLAAVVQTLLLRHDAELSRQFVQSIVATQSVSRHFTSGPTPGREAALAEFFGHVAAMPDVLRANVYDRSGAVLWSSESLLTGRQFEDNDELLRSLRGETVVERGPVAAGDKAEHMALGPGQLHFVESYLPVYDAEQKTGGAPIGAVELYRVPTELNATLREAGFAVWSGTLISGLLLYLALLGFVRKASRQLQAQRERLIEAEAMARTGEIAASVAHSIRNPLASIRSSAELQLEIGEATPADARETIGHVDRIEHLVRTLLSYVQHPAEVRGSTDLAALLAAAEQRFAPVFQGQGKQLRLRTEPGLPEAHGEEVAIAQVLNSLLANALEATAAGALVEVNVERAGAMLALTVSDPGTGIAPERLAEVFKPFATTKPRGLGMGLTLARRTVDRLGGRIELSSRPGQTRATVLLKPANA</sequence>
<dbReference type="EMBL" id="BAAAEW010000013">
    <property type="protein sequence ID" value="GAA0751018.1"/>
    <property type="molecule type" value="Genomic_DNA"/>
</dbReference>
<evidence type="ECO:0000256" key="4">
    <source>
        <dbReference type="ARBA" id="ARBA00022679"/>
    </source>
</evidence>
<dbReference type="PANTHER" id="PTHR43065:SF10">
    <property type="entry name" value="PEROXIDE STRESS-ACTIVATED HISTIDINE KINASE MAK3"/>
    <property type="match status" value="1"/>
</dbReference>
<evidence type="ECO:0000256" key="8">
    <source>
        <dbReference type="ARBA" id="ARBA00023012"/>
    </source>
</evidence>
<keyword evidence="4" id="KW-0808">Transferase</keyword>
<evidence type="ECO:0000313" key="11">
    <source>
        <dbReference type="EMBL" id="GAA0751018.1"/>
    </source>
</evidence>
<protein>
    <recommendedName>
        <fullName evidence="2">histidine kinase</fullName>
        <ecNumber evidence="2">2.7.13.3</ecNumber>
    </recommendedName>
</protein>
<evidence type="ECO:0000256" key="6">
    <source>
        <dbReference type="ARBA" id="ARBA00022777"/>
    </source>
</evidence>
<dbReference type="PROSITE" id="PS50109">
    <property type="entry name" value="HIS_KIN"/>
    <property type="match status" value="1"/>
</dbReference>
<dbReference type="Proteomes" id="UP001500279">
    <property type="component" value="Unassembled WGS sequence"/>
</dbReference>
<accession>A0ABP3VCN0</accession>
<dbReference type="InterPro" id="IPR003594">
    <property type="entry name" value="HATPase_dom"/>
</dbReference>
<keyword evidence="3" id="KW-0597">Phosphoprotein</keyword>
<keyword evidence="12" id="KW-1185">Reference proteome</keyword>
<dbReference type="PRINTS" id="PR00344">
    <property type="entry name" value="BCTRLSENSOR"/>
</dbReference>
<dbReference type="InterPro" id="IPR036097">
    <property type="entry name" value="HisK_dim/P_sf"/>
</dbReference>
<evidence type="ECO:0000313" key="12">
    <source>
        <dbReference type="Proteomes" id="UP001500279"/>
    </source>
</evidence>
<comment type="catalytic activity">
    <reaction evidence="1">
        <text>ATP + protein L-histidine = ADP + protein N-phospho-L-histidine.</text>
        <dbReference type="EC" id="2.7.13.3"/>
    </reaction>
</comment>
<dbReference type="SMART" id="SM00387">
    <property type="entry name" value="HATPase_c"/>
    <property type="match status" value="1"/>
</dbReference>
<proteinExistence type="predicted"/>
<evidence type="ECO:0000256" key="1">
    <source>
        <dbReference type="ARBA" id="ARBA00000085"/>
    </source>
</evidence>
<keyword evidence="5" id="KW-0547">Nucleotide-binding</keyword>
<dbReference type="EC" id="2.7.13.3" evidence="2"/>